<keyword evidence="3" id="KW-1185">Reference proteome</keyword>
<dbReference type="Proteomes" id="UP000325440">
    <property type="component" value="Unassembled WGS sequence"/>
</dbReference>
<protein>
    <submittedName>
        <fullName evidence="2">Uncharacterized protein</fullName>
    </submittedName>
</protein>
<dbReference type="AlphaFoldDB" id="A0A5E4MGV6"/>
<proteinExistence type="predicted"/>
<accession>A0A5E4MGV6</accession>
<name>A0A5E4MGV6_9HEMI</name>
<gene>
    <name evidence="2" type="ORF">CINCED_3A021859</name>
</gene>
<feature type="region of interest" description="Disordered" evidence="1">
    <location>
        <begin position="1"/>
        <end position="21"/>
    </location>
</feature>
<evidence type="ECO:0000313" key="3">
    <source>
        <dbReference type="Proteomes" id="UP000325440"/>
    </source>
</evidence>
<evidence type="ECO:0000256" key="1">
    <source>
        <dbReference type="SAM" id="MobiDB-lite"/>
    </source>
</evidence>
<reference evidence="2 3" key="1">
    <citation type="submission" date="2019-08" db="EMBL/GenBank/DDBJ databases">
        <authorList>
            <person name="Alioto T."/>
            <person name="Alioto T."/>
            <person name="Gomez Garrido J."/>
        </authorList>
    </citation>
    <scope>NUCLEOTIDE SEQUENCE [LARGE SCALE GENOMIC DNA]</scope>
</reference>
<dbReference type="OrthoDB" id="6599552at2759"/>
<organism evidence="2 3">
    <name type="scientific">Cinara cedri</name>
    <dbReference type="NCBI Taxonomy" id="506608"/>
    <lineage>
        <taxon>Eukaryota</taxon>
        <taxon>Metazoa</taxon>
        <taxon>Ecdysozoa</taxon>
        <taxon>Arthropoda</taxon>
        <taxon>Hexapoda</taxon>
        <taxon>Insecta</taxon>
        <taxon>Pterygota</taxon>
        <taxon>Neoptera</taxon>
        <taxon>Paraneoptera</taxon>
        <taxon>Hemiptera</taxon>
        <taxon>Sternorrhyncha</taxon>
        <taxon>Aphidomorpha</taxon>
        <taxon>Aphidoidea</taxon>
        <taxon>Aphididae</taxon>
        <taxon>Lachninae</taxon>
        <taxon>Cinara</taxon>
    </lineage>
</organism>
<dbReference type="EMBL" id="CABPRJ010000949">
    <property type="protein sequence ID" value="VVC31403.1"/>
    <property type="molecule type" value="Genomic_DNA"/>
</dbReference>
<evidence type="ECO:0000313" key="2">
    <source>
        <dbReference type="EMBL" id="VVC31403.1"/>
    </source>
</evidence>
<sequence>MTQQHEGSEIGYNGEVDRGPTDPTDVIAVVIKHKNDLNRLGSEHGIIKGWHGSENIQSATSEFTNIDQVKTKEMTIREIVSSLTGGHGFFLAVTLKGNVQQKKMCLF</sequence>